<organism evidence="4 5">
    <name type="scientific">Nonomuraea maheshkhaliensis</name>
    <dbReference type="NCBI Taxonomy" id="419590"/>
    <lineage>
        <taxon>Bacteria</taxon>
        <taxon>Bacillati</taxon>
        <taxon>Actinomycetota</taxon>
        <taxon>Actinomycetes</taxon>
        <taxon>Streptosporangiales</taxon>
        <taxon>Streptosporangiaceae</taxon>
        <taxon>Nonomuraea</taxon>
    </lineage>
</organism>
<evidence type="ECO:0000313" key="4">
    <source>
        <dbReference type="EMBL" id="GAA1668373.1"/>
    </source>
</evidence>
<dbReference type="PANTHER" id="PTHR44169:SF6">
    <property type="entry name" value="NADPH-DEPENDENT 1-ACYLDIHYDROXYACETONE PHOSPHATE REDUCTASE"/>
    <property type="match status" value="1"/>
</dbReference>
<dbReference type="PANTHER" id="PTHR44169">
    <property type="entry name" value="NADPH-DEPENDENT 1-ACYLDIHYDROXYACETONE PHOSPHATE REDUCTASE"/>
    <property type="match status" value="1"/>
</dbReference>
<evidence type="ECO:0000256" key="1">
    <source>
        <dbReference type="ARBA" id="ARBA00006484"/>
    </source>
</evidence>
<feature type="region of interest" description="Disordered" evidence="3">
    <location>
        <begin position="112"/>
        <end position="133"/>
    </location>
</feature>
<comment type="similarity">
    <text evidence="1">Belongs to the short-chain dehydrogenases/reductases (SDR) family.</text>
</comment>
<dbReference type="Pfam" id="PF00106">
    <property type="entry name" value="adh_short"/>
    <property type="match status" value="1"/>
</dbReference>
<reference evidence="4 5" key="1">
    <citation type="journal article" date="2019" name="Int. J. Syst. Evol. Microbiol.">
        <title>The Global Catalogue of Microorganisms (GCM) 10K type strain sequencing project: providing services to taxonomists for standard genome sequencing and annotation.</title>
        <authorList>
            <consortium name="The Broad Institute Genomics Platform"/>
            <consortium name="The Broad Institute Genome Sequencing Center for Infectious Disease"/>
            <person name="Wu L."/>
            <person name="Ma J."/>
        </authorList>
    </citation>
    <scope>NUCLEOTIDE SEQUENCE [LARGE SCALE GENOMIC DNA]</scope>
    <source>
        <strain evidence="4 5">JCM 13929</strain>
    </source>
</reference>
<dbReference type="Proteomes" id="UP001500064">
    <property type="component" value="Unassembled WGS sequence"/>
</dbReference>
<feature type="compositionally biased region" description="Pro residues" evidence="3">
    <location>
        <begin position="122"/>
        <end position="133"/>
    </location>
</feature>
<dbReference type="EMBL" id="BAAAMU010000081">
    <property type="protein sequence ID" value="GAA1668373.1"/>
    <property type="molecule type" value="Genomic_DNA"/>
</dbReference>
<accession>A0ABN2GB32</accession>
<keyword evidence="2" id="KW-0560">Oxidoreductase</keyword>
<dbReference type="InterPro" id="IPR002347">
    <property type="entry name" value="SDR_fam"/>
</dbReference>
<proteinExistence type="inferred from homology"/>
<protein>
    <recommendedName>
        <fullName evidence="6">SDR family NAD(P)-dependent oxidoreductase</fullName>
    </recommendedName>
</protein>
<keyword evidence="5" id="KW-1185">Reference proteome</keyword>
<evidence type="ECO:0000256" key="2">
    <source>
        <dbReference type="ARBA" id="ARBA00023002"/>
    </source>
</evidence>
<comment type="caution">
    <text evidence="4">The sequence shown here is derived from an EMBL/GenBank/DDBJ whole genome shotgun (WGS) entry which is preliminary data.</text>
</comment>
<dbReference type="SUPFAM" id="SSF51735">
    <property type="entry name" value="NAD(P)-binding Rossmann-fold domains"/>
    <property type="match status" value="1"/>
</dbReference>
<dbReference type="Gene3D" id="3.40.50.720">
    <property type="entry name" value="NAD(P)-binding Rossmann-like Domain"/>
    <property type="match status" value="1"/>
</dbReference>
<evidence type="ECO:0000256" key="3">
    <source>
        <dbReference type="SAM" id="MobiDB-lite"/>
    </source>
</evidence>
<evidence type="ECO:0008006" key="6">
    <source>
        <dbReference type="Google" id="ProtNLM"/>
    </source>
</evidence>
<gene>
    <name evidence="4" type="ORF">GCM10009733_077340</name>
</gene>
<dbReference type="InterPro" id="IPR036291">
    <property type="entry name" value="NAD(P)-bd_dom_sf"/>
</dbReference>
<sequence>MAELAAEGLDVRLVRLDVTEPATARAAADRVEREHGRLDLLINNAAISRDQGRGPIELPVAALREVYETNVLGVVTVTNAMLPLSRRSPAGRVANVSSGLGTVAFLTDPPPNCGGTRRCWPTTPPRPRSTPSP</sequence>
<evidence type="ECO:0000313" key="5">
    <source>
        <dbReference type="Proteomes" id="UP001500064"/>
    </source>
</evidence>
<name>A0ABN2GB32_9ACTN</name>